<comment type="caution">
    <text evidence="2">The sequence shown here is derived from an EMBL/GenBank/DDBJ whole genome shotgun (WGS) entry which is preliminary data.</text>
</comment>
<sequence length="389" mass="42390">MGSIFSCSFLIVSAARGLWAVGVYSSCCISFEVLLIGVGAFMLHWQLLMFGCCFDAVWHCPAGCATEAFWTLYAADLVILGMLPVYCVCCCSVRTDWMASLAVRSFAWVRLRPNCRSGFKSWFGFEMNGRSRIASHMPISFAVASDFPVLDLSCRSQNRDRFWATCRILSRMGAGNPKGVSGLADMLLILSSGKQLLGDVKCCSYSLCCVVKYGATLLFLLLECAEMVAAAGNAKSGSWWLADAGEQLLPMWLLELLELQENVLQQLRDLESKGTPVTPSTDKPIEIQQTGPGNVVLVDVGPKLAPCPSGFDRVERKNVPQVFMPMINHYPQDGLGEDGMSSVPRVILDPTPYVLPLNFQLYDRPLADAESINSLAPSSSPSPHAGPAD</sequence>
<feature type="signal peptide" evidence="1">
    <location>
        <begin position="1"/>
        <end position="20"/>
    </location>
</feature>
<reference evidence="2" key="1">
    <citation type="submission" date="2023-05" db="EMBL/GenBank/DDBJ databases">
        <title>Nepenthes gracilis genome sequencing.</title>
        <authorList>
            <person name="Fukushima K."/>
        </authorList>
    </citation>
    <scope>NUCLEOTIDE SEQUENCE</scope>
    <source>
        <strain evidence="2">SING2019-196</strain>
    </source>
</reference>
<accession>A0AAD3P7J9</accession>
<evidence type="ECO:0000256" key="1">
    <source>
        <dbReference type="SAM" id="SignalP"/>
    </source>
</evidence>
<proteinExistence type="predicted"/>
<evidence type="ECO:0000313" key="3">
    <source>
        <dbReference type="Proteomes" id="UP001279734"/>
    </source>
</evidence>
<name>A0AAD3P7J9_NEPGR</name>
<evidence type="ECO:0000313" key="2">
    <source>
        <dbReference type="EMBL" id="GMH00991.1"/>
    </source>
</evidence>
<gene>
    <name evidence="2" type="ORF">Nepgr_002830</name>
</gene>
<protein>
    <submittedName>
        <fullName evidence="2">Uncharacterized protein</fullName>
    </submittedName>
</protein>
<feature type="chain" id="PRO_5042122983" evidence="1">
    <location>
        <begin position="21"/>
        <end position="389"/>
    </location>
</feature>
<keyword evidence="1" id="KW-0732">Signal</keyword>
<keyword evidence="3" id="KW-1185">Reference proteome</keyword>
<dbReference type="Proteomes" id="UP001279734">
    <property type="component" value="Unassembled WGS sequence"/>
</dbReference>
<dbReference type="EMBL" id="BSYO01000002">
    <property type="protein sequence ID" value="GMH00991.1"/>
    <property type="molecule type" value="Genomic_DNA"/>
</dbReference>
<dbReference type="AlphaFoldDB" id="A0AAD3P7J9"/>
<organism evidence="2 3">
    <name type="scientific">Nepenthes gracilis</name>
    <name type="common">Slender pitcher plant</name>
    <dbReference type="NCBI Taxonomy" id="150966"/>
    <lineage>
        <taxon>Eukaryota</taxon>
        <taxon>Viridiplantae</taxon>
        <taxon>Streptophyta</taxon>
        <taxon>Embryophyta</taxon>
        <taxon>Tracheophyta</taxon>
        <taxon>Spermatophyta</taxon>
        <taxon>Magnoliopsida</taxon>
        <taxon>eudicotyledons</taxon>
        <taxon>Gunneridae</taxon>
        <taxon>Pentapetalae</taxon>
        <taxon>Caryophyllales</taxon>
        <taxon>Nepenthaceae</taxon>
        <taxon>Nepenthes</taxon>
    </lineage>
</organism>